<protein>
    <submittedName>
        <fullName evidence="1">Uncharacterized protein</fullName>
    </submittedName>
</protein>
<dbReference type="RefSeq" id="WP_386803079.1">
    <property type="nucleotide sequence ID" value="NZ_JBHTMU010000015.1"/>
</dbReference>
<gene>
    <name evidence="1" type="ORF">ACFQ4E_09930</name>
</gene>
<dbReference type="EMBL" id="JBHTMU010000015">
    <property type="protein sequence ID" value="MFD1342737.1"/>
    <property type="molecule type" value="Genomic_DNA"/>
</dbReference>
<name>A0ABW3ZIZ1_9RHOB</name>
<comment type="caution">
    <text evidence="1">The sequence shown here is derived from an EMBL/GenBank/DDBJ whole genome shotgun (WGS) entry which is preliminary data.</text>
</comment>
<dbReference type="Proteomes" id="UP001597135">
    <property type="component" value="Unassembled WGS sequence"/>
</dbReference>
<evidence type="ECO:0000313" key="2">
    <source>
        <dbReference type="Proteomes" id="UP001597135"/>
    </source>
</evidence>
<keyword evidence="2" id="KW-1185">Reference proteome</keyword>
<organism evidence="1 2">
    <name type="scientific">Litorisediminicola beolgyonensis</name>
    <dbReference type="NCBI Taxonomy" id="1173614"/>
    <lineage>
        <taxon>Bacteria</taxon>
        <taxon>Pseudomonadati</taxon>
        <taxon>Pseudomonadota</taxon>
        <taxon>Alphaproteobacteria</taxon>
        <taxon>Rhodobacterales</taxon>
        <taxon>Paracoccaceae</taxon>
        <taxon>Litorisediminicola</taxon>
    </lineage>
</organism>
<proteinExistence type="predicted"/>
<accession>A0ABW3ZIZ1</accession>
<evidence type="ECO:0000313" key="1">
    <source>
        <dbReference type="EMBL" id="MFD1342737.1"/>
    </source>
</evidence>
<sequence>MDTYTLEKLRFASGVWEGLILAADAEARTPQVAVSLYDRPVDGASISETDEAGRWLLRVPIPPEMIGDGVQTVLISEADSGVTLGSFSMISGEALGDDLRAEVALLREELDMLKRAFRRHCLETS</sequence>
<reference evidence="2" key="1">
    <citation type="journal article" date="2019" name="Int. J. Syst. Evol. Microbiol.">
        <title>The Global Catalogue of Microorganisms (GCM) 10K type strain sequencing project: providing services to taxonomists for standard genome sequencing and annotation.</title>
        <authorList>
            <consortium name="The Broad Institute Genomics Platform"/>
            <consortium name="The Broad Institute Genome Sequencing Center for Infectious Disease"/>
            <person name="Wu L."/>
            <person name="Ma J."/>
        </authorList>
    </citation>
    <scope>NUCLEOTIDE SEQUENCE [LARGE SCALE GENOMIC DNA]</scope>
    <source>
        <strain evidence="2">CCUG 62953</strain>
    </source>
</reference>